<dbReference type="OrthoDB" id="637682at2759"/>
<comment type="similarity">
    <text evidence="1">Belongs to the mTERF family.</text>
</comment>
<keyword evidence="2" id="KW-0806">Transcription termination</keyword>
<dbReference type="PANTHER" id="PTHR13068:SF9">
    <property type="entry name" value="TRANSCRIPTION TERMINATION FACTOR MTERF5, CHLOROPLASTIC"/>
    <property type="match status" value="1"/>
</dbReference>
<evidence type="ECO:0000313" key="5">
    <source>
        <dbReference type="EMBL" id="KAF3337929.1"/>
    </source>
</evidence>
<dbReference type="SMART" id="SM00733">
    <property type="entry name" value="Mterf"/>
    <property type="match status" value="7"/>
</dbReference>
<dbReference type="PANTHER" id="PTHR13068">
    <property type="entry name" value="CGI-12 PROTEIN-RELATED"/>
    <property type="match status" value="1"/>
</dbReference>
<dbReference type="Gene3D" id="1.25.70.10">
    <property type="entry name" value="Transcription termination factor 3, mitochondrial"/>
    <property type="match status" value="2"/>
</dbReference>
<accession>A0A833RAI3</accession>
<keyword evidence="3" id="KW-0809">Transit peptide</keyword>
<keyword evidence="6" id="KW-1185">Reference proteome</keyword>
<protein>
    <submittedName>
        <fullName evidence="5">Transcription termination factor 3</fullName>
    </submittedName>
</protein>
<feature type="region of interest" description="Disordered" evidence="4">
    <location>
        <begin position="170"/>
        <end position="203"/>
    </location>
</feature>
<feature type="compositionally biased region" description="Polar residues" evidence="4">
    <location>
        <begin position="189"/>
        <end position="199"/>
    </location>
</feature>
<keyword evidence="2" id="KW-0804">Transcription</keyword>
<proteinExistence type="inferred from homology"/>
<dbReference type="Pfam" id="PF02536">
    <property type="entry name" value="mTERF"/>
    <property type="match status" value="1"/>
</dbReference>
<dbReference type="Proteomes" id="UP000623129">
    <property type="component" value="Unassembled WGS sequence"/>
</dbReference>
<name>A0A833RAI3_9POAL</name>
<evidence type="ECO:0000256" key="4">
    <source>
        <dbReference type="SAM" id="MobiDB-lite"/>
    </source>
</evidence>
<evidence type="ECO:0000256" key="2">
    <source>
        <dbReference type="ARBA" id="ARBA00022472"/>
    </source>
</evidence>
<dbReference type="GO" id="GO:0006353">
    <property type="term" value="P:DNA-templated transcription termination"/>
    <property type="evidence" value="ECO:0007669"/>
    <property type="project" value="UniProtKB-KW"/>
</dbReference>
<evidence type="ECO:0000256" key="3">
    <source>
        <dbReference type="ARBA" id="ARBA00022946"/>
    </source>
</evidence>
<keyword evidence="2" id="KW-0805">Transcription regulation</keyword>
<comment type="caution">
    <text evidence="5">The sequence shown here is derived from an EMBL/GenBank/DDBJ whole genome shotgun (WGS) entry which is preliminary data.</text>
</comment>
<dbReference type="AlphaFoldDB" id="A0A833RAI3"/>
<dbReference type="GO" id="GO:0003676">
    <property type="term" value="F:nucleic acid binding"/>
    <property type="evidence" value="ECO:0007669"/>
    <property type="project" value="InterPro"/>
</dbReference>
<gene>
    <name evidence="5" type="ORF">FCM35_KLT18516</name>
</gene>
<evidence type="ECO:0000256" key="1">
    <source>
        <dbReference type="ARBA" id="ARBA00007692"/>
    </source>
</evidence>
<dbReference type="EMBL" id="SWLB01000006">
    <property type="protein sequence ID" value="KAF3337929.1"/>
    <property type="molecule type" value="Genomic_DNA"/>
</dbReference>
<reference evidence="5" key="1">
    <citation type="submission" date="2020-01" db="EMBL/GenBank/DDBJ databases">
        <title>Genome sequence of Kobresia littledalei, the first chromosome-level genome in the family Cyperaceae.</title>
        <authorList>
            <person name="Qu G."/>
        </authorList>
    </citation>
    <scope>NUCLEOTIDE SEQUENCE</scope>
    <source>
        <strain evidence="5">C.B.Clarke</strain>
        <tissue evidence="5">Leaf</tissue>
    </source>
</reference>
<organism evidence="5 6">
    <name type="scientific">Carex littledalei</name>
    <dbReference type="NCBI Taxonomy" id="544730"/>
    <lineage>
        <taxon>Eukaryota</taxon>
        <taxon>Viridiplantae</taxon>
        <taxon>Streptophyta</taxon>
        <taxon>Embryophyta</taxon>
        <taxon>Tracheophyta</taxon>
        <taxon>Spermatophyta</taxon>
        <taxon>Magnoliopsida</taxon>
        <taxon>Liliopsida</taxon>
        <taxon>Poales</taxon>
        <taxon>Cyperaceae</taxon>
        <taxon>Cyperoideae</taxon>
        <taxon>Cariceae</taxon>
        <taxon>Carex</taxon>
        <taxon>Carex subgen. Euthyceras</taxon>
    </lineage>
</organism>
<feature type="region of interest" description="Disordered" evidence="4">
    <location>
        <begin position="1"/>
        <end position="21"/>
    </location>
</feature>
<sequence length="533" mass="60061">MHSMEAVAGASSIGAGPTSRFRAHCQPRKKWLLPTPIPVSRLHIQFAKRIWICRSQSCDAASLSPVFTGESQEEDDATDFSAMSSSLLSAEREEAKAVLKLFLKKQGMSNALAARSINKSESFIDYLISKLHSVHRSHYMIGRELTTLEIRSALISCLKSFSEEHGDLIDMVENFPDPPGTSSDHTDRPSLTSPSSRIDPTSARDRAMARVINIDENGHLSPQVLYLLDLGMDLDSIQKIARKLPSFTYYSLDRKIKPVVDLLLDLGVSKQDIPKILQRRPQLCGISFSENLKPSMLYLESIGVDKTQWAKIITTFPAFLTCSRQKIKSFIDFLLKLGVPEGNIGKILTRSPRILSYSVEEKLGPVSEYFGSLGIDVASLIHKCPQNFGLSIEANLKPVTDFFYERDFGIEEIGMMVNKYGALYTLSLEGNLVPKWEYFLTMGYPRSELVKFPHYFGYDLEGRIKPRFNRVRECGLSLGLNRMLSTANSKFEDMLEKQMKKLATANSKFEGILEKEKKLGRSGKYREKEQQII</sequence>
<dbReference type="InterPro" id="IPR003690">
    <property type="entry name" value="MTERF"/>
</dbReference>
<evidence type="ECO:0000313" key="6">
    <source>
        <dbReference type="Proteomes" id="UP000623129"/>
    </source>
</evidence>
<dbReference type="InterPro" id="IPR038538">
    <property type="entry name" value="MTERF_sf"/>
</dbReference>